<accession>A0A6A6Z6I4</accession>
<dbReference type="Pfam" id="PF00069">
    <property type="entry name" value="Pkinase"/>
    <property type="match status" value="1"/>
</dbReference>
<dbReference type="GO" id="GO:0004674">
    <property type="term" value="F:protein serine/threonine kinase activity"/>
    <property type="evidence" value="ECO:0007669"/>
    <property type="project" value="UniProtKB-KW"/>
</dbReference>
<feature type="compositionally biased region" description="Acidic residues" evidence="9">
    <location>
        <begin position="506"/>
        <end position="515"/>
    </location>
</feature>
<keyword evidence="5 11" id="KW-0418">Kinase</keyword>
<evidence type="ECO:0000256" key="1">
    <source>
        <dbReference type="ARBA" id="ARBA00012513"/>
    </source>
</evidence>
<feature type="compositionally biased region" description="Acidic residues" evidence="9">
    <location>
        <begin position="490"/>
        <end position="499"/>
    </location>
</feature>
<feature type="compositionally biased region" description="Low complexity" evidence="9">
    <location>
        <begin position="472"/>
        <end position="486"/>
    </location>
</feature>
<feature type="domain" description="Protein kinase" evidence="10">
    <location>
        <begin position="79"/>
        <end position="425"/>
    </location>
</feature>
<keyword evidence="4" id="KW-0547">Nucleotide-binding</keyword>
<proteinExistence type="predicted"/>
<reference evidence="11 13" key="1">
    <citation type="journal article" date="2020" name="Stud. Mycol.">
        <title>101 Dothideomycetes genomes: a test case for predicting lifestyles and emergence of pathogens.</title>
        <authorList>
            <person name="Haridas S."/>
            <person name="Albert R."/>
            <person name="Binder M."/>
            <person name="Bloem J."/>
            <person name="Labutti K."/>
            <person name="Salamov A."/>
            <person name="Andreopoulos B."/>
            <person name="Baker S."/>
            <person name="Barry K."/>
            <person name="Bills G."/>
            <person name="Bluhm B."/>
            <person name="Cannon C."/>
            <person name="Castanera R."/>
            <person name="Culley D."/>
            <person name="Daum C."/>
            <person name="Ezra D."/>
            <person name="Gonzalez J."/>
            <person name="Henrissat B."/>
            <person name="Kuo A."/>
            <person name="Liang C."/>
            <person name="Lipzen A."/>
            <person name="Lutzoni F."/>
            <person name="Magnuson J."/>
            <person name="Mondo S."/>
            <person name="Nolan M."/>
            <person name="Ohm R."/>
            <person name="Pangilinan J."/>
            <person name="Park H.-J."/>
            <person name="Ramirez L."/>
            <person name="Alfaro M."/>
            <person name="Sun H."/>
            <person name="Tritt A."/>
            <person name="Yoshinaga Y."/>
            <person name="Zwiers L.-H."/>
            <person name="Turgeon B."/>
            <person name="Goodwin S."/>
            <person name="Spatafora J."/>
            <person name="Crous P."/>
            <person name="Grigoriev I."/>
        </authorList>
    </citation>
    <scope>NUCLEOTIDE SEQUENCE</scope>
    <source>
        <strain evidence="11 13">CBS 304.34</strain>
    </source>
</reference>
<keyword evidence="12" id="KW-1185">Reference proteome</keyword>
<evidence type="ECO:0000313" key="11">
    <source>
        <dbReference type="EMBL" id="KAF2816696.1"/>
    </source>
</evidence>
<dbReference type="PANTHER" id="PTHR43671:SF98">
    <property type="entry name" value="SERINE_THREONINE-PROTEIN KINASE NEK11"/>
    <property type="match status" value="1"/>
</dbReference>
<sequence>MSGTQAESQELLLALDREDRARFEEHYGKIRTYAYWGTPRGQIDALQKWANLNDQEKTDLIANPNVEPPSPTASEQQHINDVMASGEWVYARVLDPSFGDHDRNKTWPPHRTIYLYVNVDTDYNIIDRVVVKRSEHSRGEGGAKSREYLLHEARLHEKLSDVGCKHIIGLRSWGDSDHENVFLLYMDYAPGGDIWQIEGIARRNKKQIPEIYLWVIFDALAEALYVLQIGNSSQFDANGEFIPQAPQPGWNRIVHRDIKPGDIFLGDPNPPYMGYLTPMLGDFGTALEMTDGLEFERRQGTPGWKAPEQMYSQADVARLSKPEQDALVFKDKTDIWAVGLVMWQLMRSSSYAYRHLKDIRVKIMDFEEPELESPYADGIVDDHLKNYGAMYSTNLERLVQKCVEAQQEDRPDINQLRRNVRRELVKAKGIFGDPEVAGPELLMEHLKVRLQDDAFGVGAQGPQGKRRRPPDGVDSAAVAGGAVVAPPEDPLGDPQDDPQEDPREDPQEDLQEDPSEAPLPGPPPGWAKAAEPTNVHELGVFSRNQKAIPAAERAGFLWWLGGFRGGQVEDTKSAAWYKGKNYKHLKTKWDALSDADKAMYRSWG</sequence>
<dbReference type="GeneID" id="54453587"/>
<evidence type="ECO:0000313" key="13">
    <source>
        <dbReference type="RefSeq" id="XP_033583660.1"/>
    </source>
</evidence>
<evidence type="ECO:0000256" key="3">
    <source>
        <dbReference type="ARBA" id="ARBA00022679"/>
    </source>
</evidence>
<dbReference type="EMBL" id="MU003693">
    <property type="protein sequence ID" value="KAF2816696.1"/>
    <property type="molecule type" value="Genomic_DNA"/>
</dbReference>
<dbReference type="SUPFAM" id="SSF56112">
    <property type="entry name" value="Protein kinase-like (PK-like)"/>
    <property type="match status" value="1"/>
</dbReference>
<evidence type="ECO:0000256" key="6">
    <source>
        <dbReference type="ARBA" id="ARBA00022840"/>
    </source>
</evidence>
<feature type="region of interest" description="Disordered" evidence="9">
    <location>
        <begin position="456"/>
        <end position="530"/>
    </location>
</feature>
<comment type="catalytic activity">
    <reaction evidence="7">
        <text>L-threonyl-[protein] + ATP = O-phospho-L-threonyl-[protein] + ADP + H(+)</text>
        <dbReference type="Rhea" id="RHEA:46608"/>
        <dbReference type="Rhea" id="RHEA-COMP:11060"/>
        <dbReference type="Rhea" id="RHEA-COMP:11605"/>
        <dbReference type="ChEBI" id="CHEBI:15378"/>
        <dbReference type="ChEBI" id="CHEBI:30013"/>
        <dbReference type="ChEBI" id="CHEBI:30616"/>
        <dbReference type="ChEBI" id="CHEBI:61977"/>
        <dbReference type="ChEBI" id="CHEBI:456216"/>
        <dbReference type="EC" id="2.7.11.1"/>
    </reaction>
</comment>
<evidence type="ECO:0000256" key="2">
    <source>
        <dbReference type="ARBA" id="ARBA00022527"/>
    </source>
</evidence>
<evidence type="ECO:0000256" key="7">
    <source>
        <dbReference type="ARBA" id="ARBA00047899"/>
    </source>
</evidence>
<evidence type="ECO:0000256" key="5">
    <source>
        <dbReference type="ARBA" id="ARBA00022777"/>
    </source>
</evidence>
<keyword evidence="6" id="KW-0067">ATP-binding</keyword>
<evidence type="ECO:0000256" key="4">
    <source>
        <dbReference type="ARBA" id="ARBA00022741"/>
    </source>
</evidence>
<evidence type="ECO:0000313" key="12">
    <source>
        <dbReference type="Proteomes" id="UP000504636"/>
    </source>
</evidence>
<comment type="catalytic activity">
    <reaction evidence="8">
        <text>L-seryl-[protein] + ATP = O-phospho-L-seryl-[protein] + ADP + H(+)</text>
        <dbReference type="Rhea" id="RHEA:17989"/>
        <dbReference type="Rhea" id="RHEA-COMP:9863"/>
        <dbReference type="Rhea" id="RHEA-COMP:11604"/>
        <dbReference type="ChEBI" id="CHEBI:15378"/>
        <dbReference type="ChEBI" id="CHEBI:29999"/>
        <dbReference type="ChEBI" id="CHEBI:30616"/>
        <dbReference type="ChEBI" id="CHEBI:83421"/>
        <dbReference type="ChEBI" id="CHEBI:456216"/>
        <dbReference type="EC" id="2.7.11.1"/>
    </reaction>
</comment>
<reference evidence="13" key="3">
    <citation type="submission" date="2025-04" db="UniProtKB">
        <authorList>
            <consortium name="RefSeq"/>
        </authorList>
    </citation>
    <scope>IDENTIFICATION</scope>
    <source>
        <strain evidence="13">CBS 304.34</strain>
    </source>
</reference>
<dbReference type="EC" id="2.7.11.1" evidence="1"/>
<dbReference type="SMART" id="SM00220">
    <property type="entry name" value="S_TKc"/>
    <property type="match status" value="1"/>
</dbReference>
<dbReference type="GO" id="GO:0005524">
    <property type="term" value="F:ATP binding"/>
    <property type="evidence" value="ECO:0007669"/>
    <property type="project" value="UniProtKB-KW"/>
</dbReference>
<evidence type="ECO:0000256" key="9">
    <source>
        <dbReference type="SAM" id="MobiDB-lite"/>
    </source>
</evidence>
<evidence type="ECO:0000259" key="10">
    <source>
        <dbReference type="PROSITE" id="PS50011"/>
    </source>
</evidence>
<dbReference type="PANTHER" id="PTHR43671">
    <property type="entry name" value="SERINE/THREONINE-PROTEIN KINASE NEK"/>
    <property type="match status" value="1"/>
</dbReference>
<reference evidence="13" key="2">
    <citation type="submission" date="2020-04" db="EMBL/GenBank/DDBJ databases">
        <authorList>
            <consortium name="NCBI Genome Project"/>
        </authorList>
    </citation>
    <scope>NUCLEOTIDE SEQUENCE</scope>
    <source>
        <strain evidence="13">CBS 304.34</strain>
    </source>
</reference>
<dbReference type="PROSITE" id="PS50011">
    <property type="entry name" value="PROTEIN_KINASE_DOM"/>
    <property type="match status" value="1"/>
</dbReference>
<protein>
    <recommendedName>
        <fullName evidence="1">non-specific serine/threonine protein kinase</fullName>
        <ecNumber evidence="1">2.7.11.1</ecNumber>
    </recommendedName>
</protein>
<dbReference type="Gene3D" id="1.10.510.10">
    <property type="entry name" value="Transferase(Phosphotransferase) domain 1"/>
    <property type="match status" value="1"/>
</dbReference>
<keyword evidence="3" id="KW-0808">Transferase</keyword>
<organism evidence="11">
    <name type="scientific">Mytilinidion resinicola</name>
    <dbReference type="NCBI Taxonomy" id="574789"/>
    <lineage>
        <taxon>Eukaryota</taxon>
        <taxon>Fungi</taxon>
        <taxon>Dikarya</taxon>
        <taxon>Ascomycota</taxon>
        <taxon>Pezizomycotina</taxon>
        <taxon>Dothideomycetes</taxon>
        <taxon>Pleosporomycetidae</taxon>
        <taxon>Mytilinidiales</taxon>
        <taxon>Mytilinidiaceae</taxon>
        <taxon>Mytilinidion</taxon>
    </lineage>
</organism>
<dbReference type="Proteomes" id="UP000504636">
    <property type="component" value="Unplaced"/>
</dbReference>
<dbReference type="RefSeq" id="XP_033583660.1">
    <property type="nucleotide sequence ID" value="XM_033712694.1"/>
</dbReference>
<name>A0A6A6Z6I4_9PEZI</name>
<evidence type="ECO:0000256" key="8">
    <source>
        <dbReference type="ARBA" id="ARBA00048679"/>
    </source>
</evidence>
<dbReference type="InterPro" id="IPR000719">
    <property type="entry name" value="Prot_kinase_dom"/>
</dbReference>
<dbReference type="InterPro" id="IPR011009">
    <property type="entry name" value="Kinase-like_dom_sf"/>
</dbReference>
<dbReference type="InterPro" id="IPR050660">
    <property type="entry name" value="NEK_Ser/Thr_kinase"/>
</dbReference>
<gene>
    <name evidence="11 13" type="ORF">BDZ99DRAFT_141974</name>
</gene>
<dbReference type="AlphaFoldDB" id="A0A6A6Z6I4"/>
<dbReference type="OrthoDB" id="310217at2759"/>
<keyword evidence="2" id="KW-0723">Serine/threonine-protein kinase</keyword>